<dbReference type="EMBL" id="JAUSQM010000001">
    <property type="protein sequence ID" value="MDP9821820.1"/>
    <property type="molecule type" value="Genomic_DNA"/>
</dbReference>
<keyword evidence="2" id="KW-1185">Reference proteome</keyword>
<dbReference type="Proteomes" id="UP001240447">
    <property type="component" value="Unassembled WGS sequence"/>
</dbReference>
<gene>
    <name evidence="1" type="ORF">J2S59_001629</name>
</gene>
<name>A0ABT9NP14_9ACTN</name>
<organism evidence="1 2">
    <name type="scientific">Nocardioides massiliensis</name>
    <dbReference type="NCBI Taxonomy" id="1325935"/>
    <lineage>
        <taxon>Bacteria</taxon>
        <taxon>Bacillati</taxon>
        <taxon>Actinomycetota</taxon>
        <taxon>Actinomycetes</taxon>
        <taxon>Propionibacteriales</taxon>
        <taxon>Nocardioidaceae</taxon>
        <taxon>Nocardioides</taxon>
    </lineage>
</organism>
<evidence type="ECO:0000313" key="1">
    <source>
        <dbReference type="EMBL" id="MDP9821820.1"/>
    </source>
</evidence>
<comment type="caution">
    <text evidence="1">The sequence shown here is derived from an EMBL/GenBank/DDBJ whole genome shotgun (WGS) entry which is preliminary data.</text>
</comment>
<dbReference type="RefSeq" id="WP_281366805.1">
    <property type="nucleotide sequence ID" value="NZ_CCXJ01000764.2"/>
</dbReference>
<proteinExistence type="predicted"/>
<accession>A0ABT9NP14</accession>
<sequence length="41" mass="4322">MMNAPLRTVVVALALVGGVAAVKKALARYNGTVVRDVRQGR</sequence>
<reference evidence="1 2" key="1">
    <citation type="submission" date="2023-07" db="EMBL/GenBank/DDBJ databases">
        <title>Sequencing the genomes of 1000 actinobacteria strains.</title>
        <authorList>
            <person name="Klenk H.-P."/>
        </authorList>
    </citation>
    <scope>NUCLEOTIDE SEQUENCE [LARGE SCALE GENOMIC DNA]</scope>
    <source>
        <strain evidence="1 2">GD13</strain>
    </source>
</reference>
<evidence type="ECO:0000313" key="2">
    <source>
        <dbReference type="Proteomes" id="UP001240447"/>
    </source>
</evidence>
<protein>
    <submittedName>
        <fullName evidence="1">Uncharacterized protein</fullName>
    </submittedName>
</protein>